<dbReference type="GO" id="GO:0005506">
    <property type="term" value="F:iron ion binding"/>
    <property type="evidence" value="ECO:0007669"/>
    <property type="project" value="InterPro"/>
</dbReference>
<comment type="caution">
    <text evidence="1">The sequence shown here is derived from an EMBL/GenBank/DDBJ whole genome shotgun (WGS) entry which is preliminary data.</text>
</comment>
<dbReference type="GO" id="GO:0016705">
    <property type="term" value="F:oxidoreductase activity, acting on paired donors, with incorporation or reduction of molecular oxygen"/>
    <property type="evidence" value="ECO:0007669"/>
    <property type="project" value="InterPro"/>
</dbReference>
<dbReference type="AlphaFoldDB" id="A0A4Y8CTK4"/>
<organism evidence="1 2">
    <name type="scientific">Botryotinia calthae</name>
    <dbReference type="NCBI Taxonomy" id="38488"/>
    <lineage>
        <taxon>Eukaryota</taxon>
        <taxon>Fungi</taxon>
        <taxon>Dikarya</taxon>
        <taxon>Ascomycota</taxon>
        <taxon>Pezizomycotina</taxon>
        <taxon>Leotiomycetes</taxon>
        <taxon>Helotiales</taxon>
        <taxon>Sclerotiniaceae</taxon>
        <taxon>Botryotinia</taxon>
    </lineage>
</organism>
<reference evidence="1 2" key="1">
    <citation type="submission" date="2017-11" db="EMBL/GenBank/DDBJ databases">
        <title>Comparative genomics of Botrytis spp.</title>
        <authorList>
            <person name="Valero-Jimenez C.A."/>
            <person name="Tapia P."/>
            <person name="Veloso J."/>
            <person name="Silva-Moreno E."/>
            <person name="Staats M."/>
            <person name="Valdes J.H."/>
            <person name="Van Kan J.A.L."/>
        </authorList>
    </citation>
    <scope>NUCLEOTIDE SEQUENCE [LARGE SCALE GENOMIC DNA]</scope>
    <source>
        <strain evidence="1 2">MUCL2830</strain>
    </source>
</reference>
<evidence type="ECO:0000313" key="2">
    <source>
        <dbReference type="Proteomes" id="UP000297299"/>
    </source>
</evidence>
<dbReference type="Proteomes" id="UP000297299">
    <property type="component" value="Unassembled WGS sequence"/>
</dbReference>
<evidence type="ECO:0000313" key="1">
    <source>
        <dbReference type="EMBL" id="TEY42658.1"/>
    </source>
</evidence>
<sequence length="181" mass="20224">MDVITAYIYGTANGTNWTGHPNEAGDYLAAFLHAVEPWPFFASTEIQGLVSVLGWFGVDLIPRSVNSAFDTIHSFVLNLTTHTINNLKTDNAVGCSPTSNWTEIWQRLNPIPETERANLIASDMVDQLHAGHEASGIVLTYLMWELSKNPTPQNRLRNDLRSFSSPRNSELLDTVFMETMI</sequence>
<dbReference type="SUPFAM" id="SSF48264">
    <property type="entry name" value="Cytochrome P450"/>
    <property type="match status" value="1"/>
</dbReference>
<evidence type="ECO:0008006" key="3">
    <source>
        <dbReference type="Google" id="ProtNLM"/>
    </source>
</evidence>
<gene>
    <name evidence="1" type="ORF">BOTCAL_0387g00130</name>
</gene>
<dbReference type="OrthoDB" id="1470350at2759"/>
<dbReference type="GO" id="GO:0020037">
    <property type="term" value="F:heme binding"/>
    <property type="evidence" value="ECO:0007669"/>
    <property type="project" value="InterPro"/>
</dbReference>
<dbReference type="Gene3D" id="1.10.630.10">
    <property type="entry name" value="Cytochrome P450"/>
    <property type="match status" value="1"/>
</dbReference>
<keyword evidence="2" id="KW-1185">Reference proteome</keyword>
<proteinExistence type="predicted"/>
<name>A0A4Y8CTK4_9HELO</name>
<dbReference type="InterPro" id="IPR036396">
    <property type="entry name" value="Cyt_P450_sf"/>
</dbReference>
<accession>A0A4Y8CTK4</accession>
<dbReference type="EMBL" id="PHWZ01000386">
    <property type="protein sequence ID" value="TEY42658.1"/>
    <property type="molecule type" value="Genomic_DNA"/>
</dbReference>
<protein>
    <recommendedName>
        <fullName evidence="3">Cytochrome P450</fullName>
    </recommendedName>
</protein>
<dbReference type="GO" id="GO:0004497">
    <property type="term" value="F:monooxygenase activity"/>
    <property type="evidence" value="ECO:0007669"/>
    <property type="project" value="InterPro"/>
</dbReference>